<feature type="region of interest" description="Disordered" evidence="12">
    <location>
        <begin position="797"/>
        <end position="822"/>
    </location>
</feature>
<evidence type="ECO:0000256" key="5">
    <source>
        <dbReference type="ARBA" id="ARBA00022737"/>
    </source>
</evidence>
<dbReference type="PROSITE" id="PS50005">
    <property type="entry name" value="TPR"/>
    <property type="match status" value="3"/>
</dbReference>
<dbReference type="Proteomes" id="UP000625316">
    <property type="component" value="Unassembled WGS sequence"/>
</dbReference>
<feature type="repeat" description="TPR" evidence="10">
    <location>
        <begin position="336"/>
        <end position="369"/>
    </location>
</feature>
<feature type="repeat" description="TPR" evidence="10">
    <location>
        <begin position="462"/>
        <end position="495"/>
    </location>
</feature>
<dbReference type="Gene3D" id="1.25.40.10">
    <property type="entry name" value="Tetratricopeptide repeat domain"/>
    <property type="match status" value="3"/>
</dbReference>
<keyword evidence="3" id="KW-0963">Cytoplasm</keyword>
<dbReference type="PANTHER" id="PTHR45783:SF3">
    <property type="entry name" value="KINESIN LIGHT CHAIN"/>
    <property type="match status" value="1"/>
</dbReference>
<comment type="similarity">
    <text evidence="2">Belongs to the kinesin light chain family.</text>
</comment>
<keyword evidence="13" id="KW-0732">Signal</keyword>
<evidence type="ECO:0000256" key="10">
    <source>
        <dbReference type="PROSITE-ProRule" id="PRU00339"/>
    </source>
</evidence>
<evidence type="ECO:0000313" key="15">
    <source>
        <dbReference type="EMBL" id="MBE9028947.1"/>
    </source>
</evidence>
<feature type="repeat" description="TPR" evidence="10">
    <location>
        <begin position="84"/>
        <end position="117"/>
    </location>
</feature>
<feature type="compositionally biased region" description="Basic and acidic residues" evidence="12">
    <location>
        <begin position="801"/>
        <end position="822"/>
    </location>
</feature>
<organism evidence="15 16">
    <name type="scientific">Romeriopsis navalis LEGE 11480</name>
    <dbReference type="NCBI Taxonomy" id="2777977"/>
    <lineage>
        <taxon>Bacteria</taxon>
        <taxon>Bacillati</taxon>
        <taxon>Cyanobacteriota</taxon>
        <taxon>Cyanophyceae</taxon>
        <taxon>Leptolyngbyales</taxon>
        <taxon>Leptolyngbyaceae</taxon>
        <taxon>Romeriopsis</taxon>
        <taxon>Romeriopsis navalis</taxon>
    </lineage>
</organism>
<evidence type="ECO:0000256" key="12">
    <source>
        <dbReference type="SAM" id="MobiDB-lite"/>
    </source>
</evidence>
<keyword evidence="6 10" id="KW-0802">TPR repeat</keyword>
<evidence type="ECO:0000256" key="11">
    <source>
        <dbReference type="SAM" id="Coils"/>
    </source>
</evidence>
<dbReference type="Pfam" id="PF12770">
    <property type="entry name" value="CHAT"/>
    <property type="match status" value="1"/>
</dbReference>
<evidence type="ECO:0000256" key="9">
    <source>
        <dbReference type="ARBA" id="ARBA00023212"/>
    </source>
</evidence>
<feature type="signal peptide" evidence="13">
    <location>
        <begin position="1"/>
        <end position="21"/>
    </location>
</feature>
<dbReference type="AlphaFoldDB" id="A0A928VJT6"/>
<feature type="coiled-coil region" evidence="11">
    <location>
        <begin position="596"/>
        <end position="623"/>
    </location>
</feature>
<evidence type="ECO:0000256" key="1">
    <source>
        <dbReference type="ARBA" id="ARBA00004245"/>
    </source>
</evidence>
<feature type="chain" id="PRO_5037434302" evidence="13">
    <location>
        <begin position="22"/>
        <end position="1070"/>
    </location>
</feature>
<proteinExistence type="inferred from homology"/>
<evidence type="ECO:0000259" key="14">
    <source>
        <dbReference type="Pfam" id="PF12770"/>
    </source>
</evidence>
<dbReference type="Pfam" id="PF13176">
    <property type="entry name" value="TPR_7"/>
    <property type="match status" value="1"/>
</dbReference>
<accession>A0A928VJT6</accession>
<dbReference type="GO" id="GO:0005871">
    <property type="term" value="C:kinesin complex"/>
    <property type="evidence" value="ECO:0007669"/>
    <property type="project" value="InterPro"/>
</dbReference>
<gene>
    <name evidence="15" type="ORF">IQ266_04115</name>
</gene>
<dbReference type="SUPFAM" id="SSF48452">
    <property type="entry name" value="TPR-like"/>
    <property type="match status" value="4"/>
</dbReference>
<dbReference type="InterPro" id="IPR011990">
    <property type="entry name" value="TPR-like_helical_dom_sf"/>
</dbReference>
<dbReference type="InterPro" id="IPR002151">
    <property type="entry name" value="Kinesin_light"/>
</dbReference>
<dbReference type="InterPro" id="IPR024983">
    <property type="entry name" value="CHAT_dom"/>
</dbReference>
<dbReference type="GO" id="GO:0005737">
    <property type="term" value="C:cytoplasm"/>
    <property type="evidence" value="ECO:0007669"/>
    <property type="project" value="TreeGrafter"/>
</dbReference>
<comment type="subcellular location">
    <subcellularLocation>
        <location evidence="1">Cytoplasm</location>
        <location evidence="1">Cytoskeleton</location>
    </subcellularLocation>
</comment>
<evidence type="ECO:0000256" key="6">
    <source>
        <dbReference type="ARBA" id="ARBA00022803"/>
    </source>
</evidence>
<keyword evidence="8" id="KW-0505">Motor protein</keyword>
<dbReference type="SMART" id="SM00028">
    <property type="entry name" value="TPR"/>
    <property type="match status" value="11"/>
</dbReference>
<dbReference type="GO" id="GO:0007018">
    <property type="term" value="P:microtubule-based movement"/>
    <property type="evidence" value="ECO:0007669"/>
    <property type="project" value="TreeGrafter"/>
</dbReference>
<evidence type="ECO:0000256" key="13">
    <source>
        <dbReference type="SAM" id="SignalP"/>
    </source>
</evidence>
<keyword evidence="9" id="KW-0206">Cytoskeleton</keyword>
<keyword evidence="16" id="KW-1185">Reference proteome</keyword>
<dbReference type="GO" id="GO:0019894">
    <property type="term" value="F:kinesin binding"/>
    <property type="evidence" value="ECO:0007669"/>
    <property type="project" value="TreeGrafter"/>
</dbReference>
<evidence type="ECO:0000256" key="8">
    <source>
        <dbReference type="ARBA" id="ARBA00023175"/>
    </source>
</evidence>
<dbReference type="Pfam" id="PF13424">
    <property type="entry name" value="TPR_12"/>
    <property type="match status" value="4"/>
</dbReference>
<protein>
    <submittedName>
        <fullName evidence="15">CHAT domain-containing protein</fullName>
    </submittedName>
</protein>
<evidence type="ECO:0000256" key="2">
    <source>
        <dbReference type="ARBA" id="ARBA00009622"/>
    </source>
</evidence>
<name>A0A928VJT6_9CYAN</name>
<dbReference type="GO" id="GO:0005874">
    <property type="term" value="C:microtubule"/>
    <property type="evidence" value="ECO:0007669"/>
    <property type="project" value="UniProtKB-KW"/>
</dbReference>
<sequence>MKPLSFLMFASLLMPIASVNAQSMRSMRAQSSVNTLASALDLSELNQQIEQHYRRGQYRQAIPLVKQVLQQQRQRLGERHPEVAASLNKLALLYAAQGQYRLAAPLYQKTLKLQKSLLGPDHPDVATSLDQFAGLYLRQGKYAQAEPLHDQALKIRQAKFGDKHPATATSFKNVATLYQKQGRYALAEPLYRKALYSLRQTLGPKHPYVAMVVTSLASLHVAQGKLQAAAPLYQQVLKQQKAAAEPNAPAIISTLSRLALLHLHEGRYDLAAPVAAESLAMAQKKLGERHPYVASSRNILAAIYRIQGRFDEAETLFQDSLKLVRELHGEQHPHVAHSLNNLALLYLYKGRYQRAESFAKQALELRQSMLGENHPEVASGQHNLALIYLWMGRYDLAEPLYKQSLSTKRALLGTQHPDVLASLQGLASLYQQQQKYQLAESLHQQALQQAKSVFGAEHPLLGQTLKSVASLYQQQERYDLAVQMLEQGLEIEEQNLKLNLAIGAETQKRQYIAQIRGTTDAVISLHLQDAPKNQAAEKLALKTLLQRKGRILDASSNHVQTLYQNLSPKSQALLTQLTDKRTQLASLYYAPTQLSTAQYRAQLQQLSQAAETLEATLAKQSSRFNQVAQPVTINAVQQQIPANATLIEFTRYIPFNAQASPAEKWGKPRYGVYLLNQDGRIRSLDLGPAAEIDQLAQQFRQALSRRSGDLKRIARKLDIKLMEPVRAQLTKGGAESPHLIISPDGQLNLIPFAALVDEQYRYLVESYEISYLTSGRDLLRFQDSQSSQAPALLVANPTYDKPSDANEVNAEHDETRSHSRSHDLHELAFGPLPGTQAEASAIGPKLPGAIVLTGTKATENALKQTIAPSILHIATHGFFLPDQPSLSFKQPVRGQRNPFRSDILPTATGSASPVAPTVNLENALLRSGLALAGVNPRQSGAEDGVLTALEMSNLRLQGTQLVVLSACETAVGDVANGEGVYGLRRALVLAGAESQVISLWKVDDQGTKDLMVDYYNNLMQKQGRSGALRQVQLAALQSQQYRHPFFWAAFIPSGQWQALQSTESAESAGK</sequence>
<dbReference type="EMBL" id="JADEXQ010000009">
    <property type="protein sequence ID" value="MBE9028947.1"/>
    <property type="molecule type" value="Genomic_DNA"/>
</dbReference>
<reference evidence="15" key="1">
    <citation type="submission" date="2020-10" db="EMBL/GenBank/DDBJ databases">
        <authorList>
            <person name="Castelo-Branco R."/>
            <person name="Eusebio N."/>
            <person name="Adriana R."/>
            <person name="Vieira A."/>
            <person name="Brugerolle De Fraissinette N."/>
            <person name="Rezende De Castro R."/>
            <person name="Schneider M.P."/>
            <person name="Vasconcelos V."/>
            <person name="Leao P.N."/>
        </authorList>
    </citation>
    <scope>NUCLEOTIDE SEQUENCE</scope>
    <source>
        <strain evidence="15">LEGE 11480</strain>
    </source>
</reference>
<evidence type="ECO:0000256" key="3">
    <source>
        <dbReference type="ARBA" id="ARBA00022490"/>
    </source>
</evidence>
<dbReference type="Pfam" id="PF13374">
    <property type="entry name" value="TPR_10"/>
    <property type="match status" value="1"/>
</dbReference>
<comment type="caution">
    <text evidence="15">The sequence shown here is derived from an EMBL/GenBank/DDBJ whole genome shotgun (WGS) entry which is preliminary data.</text>
</comment>
<keyword evidence="4" id="KW-0493">Microtubule</keyword>
<feature type="domain" description="CHAT" evidence="14">
    <location>
        <begin position="712"/>
        <end position="1055"/>
    </location>
</feature>
<keyword evidence="7 11" id="KW-0175">Coiled coil</keyword>
<dbReference type="InterPro" id="IPR019734">
    <property type="entry name" value="TPR_rpt"/>
</dbReference>
<evidence type="ECO:0000313" key="16">
    <source>
        <dbReference type="Proteomes" id="UP000625316"/>
    </source>
</evidence>
<keyword evidence="5" id="KW-0677">Repeat</keyword>
<dbReference type="PRINTS" id="PR00381">
    <property type="entry name" value="KINESINLIGHT"/>
</dbReference>
<evidence type="ECO:0000256" key="4">
    <source>
        <dbReference type="ARBA" id="ARBA00022701"/>
    </source>
</evidence>
<evidence type="ECO:0000256" key="7">
    <source>
        <dbReference type="ARBA" id="ARBA00023054"/>
    </source>
</evidence>
<dbReference type="PANTHER" id="PTHR45783">
    <property type="entry name" value="KINESIN LIGHT CHAIN"/>
    <property type="match status" value="1"/>
</dbReference>